<name>A0AAJ0F6K5_9PEZI</name>
<gene>
    <name evidence="2" type="ORF">QBC47DRAFT_122636</name>
</gene>
<comment type="caution">
    <text evidence="2">The sequence shown here is derived from an EMBL/GenBank/DDBJ whole genome shotgun (WGS) entry which is preliminary data.</text>
</comment>
<sequence length="217" mass="24106">MHTDHHHHRRILHSFRSHRCLRTEAGSGSQDMRHNRQPSDASSMARSSTESARPSTSRTDMSVEYDPLRLHPVTLAPGPVPILPTRIESRHYEPHELRQARSMHFHHGHHTQPRQIHNHSHSQSVPAMVIYGGFDFGFGEKMVPSSPSSLSGSEAATPNSCQGAFEWGDAITPRPHPAGSSSGPGNFIKRGDWKRRGIVFAADSPAASEDECFDLDM</sequence>
<accession>A0AAJ0F6K5</accession>
<organism evidence="2 3">
    <name type="scientific">Echria macrotheca</name>
    <dbReference type="NCBI Taxonomy" id="438768"/>
    <lineage>
        <taxon>Eukaryota</taxon>
        <taxon>Fungi</taxon>
        <taxon>Dikarya</taxon>
        <taxon>Ascomycota</taxon>
        <taxon>Pezizomycotina</taxon>
        <taxon>Sordariomycetes</taxon>
        <taxon>Sordariomycetidae</taxon>
        <taxon>Sordariales</taxon>
        <taxon>Schizotheciaceae</taxon>
        <taxon>Echria</taxon>
    </lineage>
</organism>
<dbReference type="AlphaFoldDB" id="A0AAJ0F6K5"/>
<dbReference type="EMBL" id="MU839848">
    <property type="protein sequence ID" value="KAK1750239.1"/>
    <property type="molecule type" value="Genomic_DNA"/>
</dbReference>
<protein>
    <submittedName>
        <fullName evidence="2">Uncharacterized protein</fullName>
    </submittedName>
</protein>
<reference evidence="2" key="1">
    <citation type="submission" date="2023-06" db="EMBL/GenBank/DDBJ databases">
        <title>Genome-scale phylogeny and comparative genomics of the fungal order Sordariales.</title>
        <authorList>
            <consortium name="Lawrence Berkeley National Laboratory"/>
            <person name="Hensen N."/>
            <person name="Bonometti L."/>
            <person name="Westerberg I."/>
            <person name="Brannstrom I.O."/>
            <person name="Guillou S."/>
            <person name="Cros-Aarteil S."/>
            <person name="Calhoun S."/>
            <person name="Haridas S."/>
            <person name="Kuo A."/>
            <person name="Mondo S."/>
            <person name="Pangilinan J."/>
            <person name="Riley R."/>
            <person name="Labutti K."/>
            <person name="Andreopoulos B."/>
            <person name="Lipzen A."/>
            <person name="Chen C."/>
            <person name="Yanf M."/>
            <person name="Daum C."/>
            <person name="Ng V."/>
            <person name="Clum A."/>
            <person name="Steindorff A."/>
            <person name="Ohm R."/>
            <person name="Martin F."/>
            <person name="Silar P."/>
            <person name="Natvig D."/>
            <person name="Lalanne C."/>
            <person name="Gautier V."/>
            <person name="Ament-Velasquez S.L."/>
            <person name="Kruys A."/>
            <person name="Hutchinson M.I."/>
            <person name="Powell A.J."/>
            <person name="Barry K."/>
            <person name="Miller A.N."/>
            <person name="Grigoriev I.V."/>
            <person name="Debuchy R."/>
            <person name="Gladieux P."/>
            <person name="Thoren M.H."/>
            <person name="Johannesson H."/>
        </authorList>
    </citation>
    <scope>NUCLEOTIDE SEQUENCE</scope>
    <source>
        <strain evidence="2">PSN4</strain>
    </source>
</reference>
<evidence type="ECO:0000256" key="1">
    <source>
        <dbReference type="SAM" id="MobiDB-lite"/>
    </source>
</evidence>
<evidence type="ECO:0000313" key="2">
    <source>
        <dbReference type="EMBL" id="KAK1750239.1"/>
    </source>
</evidence>
<feature type="compositionally biased region" description="Polar residues" evidence="1">
    <location>
        <begin position="38"/>
        <end position="60"/>
    </location>
</feature>
<proteinExistence type="predicted"/>
<feature type="compositionally biased region" description="Basic residues" evidence="1">
    <location>
        <begin position="1"/>
        <end position="20"/>
    </location>
</feature>
<evidence type="ECO:0000313" key="3">
    <source>
        <dbReference type="Proteomes" id="UP001239445"/>
    </source>
</evidence>
<keyword evidence="3" id="KW-1185">Reference proteome</keyword>
<feature type="region of interest" description="Disordered" evidence="1">
    <location>
        <begin position="165"/>
        <end position="189"/>
    </location>
</feature>
<feature type="region of interest" description="Disordered" evidence="1">
    <location>
        <begin position="1"/>
        <end position="60"/>
    </location>
</feature>
<dbReference type="Proteomes" id="UP001239445">
    <property type="component" value="Unassembled WGS sequence"/>
</dbReference>